<evidence type="ECO:0000313" key="3">
    <source>
        <dbReference type="Proteomes" id="UP001162164"/>
    </source>
</evidence>
<evidence type="ECO:0000313" key="2">
    <source>
        <dbReference type="EMBL" id="KAJ8973474.1"/>
    </source>
</evidence>
<gene>
    <name evidence="2" type="ORF">NQ317_013468</name>
</gene>
<sequence length="111" mass="12735">MSCLKNYRDGPSISSESIGVYLAIMSKIFIPIIWNVLVNLWVNISRTSPVLQNNALEKDLAYIDISEDLRGYWKLSQEARDSGENKRYLLAGVANKDIRLTSVQFQEDYLF</sequence>
<name>A0ABQ9J5R9_9CUCU</name>
<feature type="transmembrane region" description="Helical" evidence="1">
    <location>
        <begin position="20"/>
        <end position="42"/>
    </location>
</feature>
<comment type="caution">
    <text evidence="2">The sequence shown here is derived from an EMBL/GenBank/DDBJ whole genome shotgun (WGS) entry which is preliminary data.</text>
</comment>
<keyword evidence="1" id="KW-0472">Membrane</keyword>
<keyword evidence="1" id="KW-0812">Transmembrane</keyword>
<keyword evidence="3" id="KW-1185">Reference proteome</keyword>
<dbReference type="EMBL" id="JAPWTJ010001165">
    <property type="protein sequence ID" value="KAJ8973474.1"/>
    <property type="molecule type" value="Genomic_DNA"/>
</dbReference>
<accession>A0ABQ9J5R9</accession>
<evidence type="ECO:0000256" key="1">
    <source>
        <dbReference type="SAM" id="Phobius"/>
    </source>
</evidence>
<keyword evidence="1" id="KW-1133">Transmembrane helix</keyword>
<proteinExistence type="predicted"/>
<dbReference type="Proteomes" id="UP001162164">
    <property type="component" value="Unassembled WGS sequence"/>
</dbReference>
<reference evidence="2" key="1">
    <citation type="journal article" date="2023" name="Insect Mol. Biol.">
        <title>Genome sequencing provides insights into the evolution of gene families encoding plant cell wall-degrading enzymes in longhorned beetles.</title>
        <authorList>
            <person name="Shin N.R."/>
            <person name="Okamura Y."/>
            <person name="Kirsch R."/>
            <person name="Pauchet Y."/>
        </authorList>
    </citation>
    <scope>NUCLEOTIDE SEQUENCE</scope>
    <source>
        <strain evidence="2">MMC_N1</strain>
    </source>
</reference>
<protein>
    <submittedName>
        <fullName evidence="2">Uncharacterized protein</fullName>
    </submittedName>
</protein>
<organism evidence="2 3">
    <name type="scientific">Molorchus minor</name>
    <dbReference type="NCBI Taxonomy" id="1323400"/>
    <lineage>
        <taxon>Eukaryota</taxon>
        <taxon>Metazoa</taxon>
        <taxon>Ecdysozoa</taxon>
        <taxon>Arthropoda</taxon>
        <taxon>Hexapoda</taxon>
        <taxon>Insecta</taxon>
        <taxon>Pterygota</taxon>
        <taxon>Neoptera</taxon>
        <taxon>Endopterygota</taxon>
        <taxon>Coleoptera</taxon>
        <taxon>Polyphaga</taxon>
        <taxon>Cucujiformia</taxon>
        <taxon>Chrysomeloidea</taxon>
        <taxon>Cerambycidae</taxon>
        <taxon>Lamiinae</taxon>
        <taxon>Monochamini</taxon>
        <taxon>Molorchus</taxon>
    </lineage>
</organism>